<gene>
    <name evidence="2" type="ORF">GJW-30_1_02664</name>
</gene>
<dbReference type="EMBL" id="AP014946">
    <property type="protein sequence ID" value="BAT60129.1"/>
    <property type="molecule type" value="Genomic_DNA"/>
</dbReference>
<name>A0A0S3PW21_9BRAD</name>
<dbReference type="PANTHER" id="PTHR34595">
    <property type="entry name" value="BLR5612 PROTEIN"/>
    <property type="match status" value="1"/>
</dbReference>
<protein>
    <recommendedName>
        <fullName evidence="1">DUF403 domain-containing protein</fullName>
    </recommendedName>
</protein>
<dbReference type="Pfam" id="PF04168">
    <property type="entry name" value="Alpha-E"/>
    <property type="match status" value="1"/>
</dbReference>
<dbReference type="Proteomes" id="UP000236884">
    <property type="component" value="Chromosome"/>
</dbReference>
<evidence type="ECO:0000313" key="3">
    <source>
        <dbReference type="Proteomes" id="UP000236884"/>
    </source>
</evidence>
<dbReference type="OrthoDB" id="9803532at2"/>
<accession>A0A0S3PW21</accession>
<keyword evidence="3" id="KW-1185">Reference proteome</keyword>
<dbReference type="PANTHER" id="PTHR34595:SF7">
    <property type="entry name" value="SLL1039 PROTEIN"/>
    <property type="match status" value="1"/>
</dbReference>
<dbReference type="RefSeq" id="WP_096356079.1">
    <property type="nucleotide sequence ID" value="NZ_AP014946.1"/>
</dbReference>
<dbReference type="InterPro" id="IPR007296">
    <property type="entry name" value="DUF403"/>
</dbReference>
<dbReference type="AlphaFoldDB" id="A0A0S3PW21"/>
<dbReference type="KEGG" id="vgo:GJW-30_1_02664"/>
<evidence type="ECO:0000259" key="1">
    <source>
        <dbReference type="Pfam" id="PF04168"/>
    </source>
</evidence>
<evidence type="ECO:0000313" key="2">
    <source>
        <dbReference type="EMBL" id="BAT60129.1"/>
    </source>
</evidence>
<sequence>MLSRTADNLYWMARLVERAESLSRILDTTLRLTATPVNAEDTTNEWESAIATAGCEDAFYNEHEDATEQTVINYLAFSRSNPSSIRNCIENARHNGRAVRTALTTEMWDTINGAWNELQSVDEKRMSRNDITPFLRWTQEFSLRFDGNSYRTMLRNDAYLFSRIGVNIERADNTSRLLDVKYHLLLPEHEPVGGPLDYLQWSAILRSVSALTAYHWVYRDNIRPWRIADLLILNDQLPRSLASCYDNLGRYLDDLGRAYAQQGPAQRHSRSMRARLTNLNIEQIFQGGLHEFITDFLGNNNQMGFAITKQYLS</sequence>
<reference evidence="2 3" key="1">
    <citation type="submission" date="2015-08" db="EMBL/GenBank/DDBJ databases">
        <title>Investigation of the bacterial diversity of lava forest soil.</title>
        <authorList>
            <person name="Lee J.S."/>
        </authorList>
    </citation>
    <scope>NUCLEOTIDE SEQUENCE [LARGE SCALE GENOMIC DNA]</scope>
    <source>
        <strain evidence="2 3">GJW-30</strain>
    </source>
</reference>
<feature type="domain" description="DUF403" evidence="1">
    <location>
        <begin position="1"/>
        <end position="312"/>
    </location>
</feature>
<organism evidence="2 3">
    <name type="scientific">Variibacter gotjawalensis</name>
    <dbReference type="NCBI Taxonomy" id="1333996"/>
    <lineage>
        <taxon>Bacteria</taxon>
        <taxon>Pseudomonadati</taxon>
        <taxon>Pseudomonadota</taxon>
        <taxon>Alphaproteobacteria</taxon>
        <taxon>Hyphomicrobiales</taxon>
        <taxon>Nitrobacteraceae</taxon>
        <taxon>Variibacter</taxon>
    </lineage>
</organism>
<dbReference type="InterPro" id="IPR051680">
    <property type="entry name" value="ATP-dep_Glu-Cys_Ligase-2"/>
</dbReference>
<proteinExistence type="predicted"/>